<dbReference type="PANTHER" id="PTHR19303">
    <property type="entry name" value="TRANSPOSON"/>
    <property type="match status" value="1"/>
</dbReference>
<evidence type="ECO:0000259" key="1">
    <source>
        <dbReference type="Pfam" id="PF03184"/>
    </source>
</evidence>
<gene>
    <name evidence="2" type="primary">TIGD6_2</name>
    <name evidence="2" type="ORF">g.8831</name>
</gene>
<proteinExistence type="predicted"/>
<dbReference type="GO" id="GO:0003677">
    <property type="term" value="F:DNA binding"/>
    <property type="evidence" value="ECO:0007669"/>
    <property type="project" value="TreeGrafter"/>
</dbReference>
<name>A0A0A1X5Q4_ZEUCU</name>
<reference evidence="2" key="1">
    <citation type="submission" date="2014-11" db="EMBL/GenBank/DDBJ databases">
        <authorList>
            <person name="Geib S."/>
        </authorList>
    </citation>
    <scope>NUCLEOTIDE SEQUENCE</scope>
</reference>
<dbReference type="AlphaFoldDB" id="A0A0A1X5Q4"/>
<organism evidence="2">
    <name type="scientific">Zeugodacus cucurbitae</name>
    <name type="common">Melon fruit fly</name>
    <name type="synonym">Bactrocera cucurbitae</name>
    <dbReference type="NCBI Taxonomy" id="28588"/>
    <lineage>
        <taxon>Eukaryota</taxon>
        <taxon>Metazoa</taxon>
        <taxon>Ecdysozoa</taxon>
        <taxon>Arthropoda</taxon>
        <taxon>Hexapoda</taxon>
        <taxon>Insecta</taxon>
        <taxon>Pterygota</taxon>
        <taxon>Neoptera</taxon>
        <taxon>Endopterygota</taxon>
        <taxon>Diptera</taxon>
        <taxon>Brachycera</taxon>
        <taxon>Muscomorpha</taxon>
        <taxon>Tephritoidea</taxon>
        <taxon>Tephritidae</taxon>
        <taxon>Zeugodacus</taxon>
        <taxon>Zeugodacus</taxon>
    </lineage>
</organism>
<dbReference type="GO" id="GO:0005634">
    <property type="term" value="C:nucleus"/>
    <property type="evidence" value="ECO:0007669"/>
    <property type="project" value="TreeGrafter"/>
</dbReference>
<accession>A0A0A1X5Q4</accession>
<dbReference type="PANTHER" id="PTHR19303:SF73">
    <property type="entry name" value="PROTEIN PDC2"/>
    <property type="match status" value="1"/>
</dbReference>
<feature type="domain" description="DDE-1" evidence="1">
    <location>
        <begin position="1"/>
        <end position="120"/>
    </location>
</feature>
<dbReference type="EMBL" id="GBXI01007850">
    <property type="protein sequence ID" value="JAD06442.1"/>
    <property type="molecule type" value="Transcribed_RNA"/>
</dbReference>
<reference evidence="2" key="2">
    <citation type="journal article" date="2015" name="Gigascience">
        <title>Reconstructing a comprehensive transcriptome assembly of a white-pupal translocated strain of the pest fruit fly Bactrocera cucurbitae.</title>
        <authorList>
            <person name="Sim S.B."/>
            <person name="Calla B."/>
            <person name="Hall B."/>
            <person name="DeRego T."/>
            <person name="Geib S.M."/>
        </authorList>
    </citation>
    <scope>NUCLEOTIDE SEQUENCE</scope>
</reference>
<dbReference type="InterPro" id="IPR004875">
    <property type="entry name" value="DDE_SF_endonuclease_dom"/>
</dbReference>
<dbReference type="InterPro" id="IPR050863">
    <property type="entry name" value="CenT-Element_Derived"/>
</dbReference>
<sequence>MTSCIWREIIKEFDNKVEVKNKKIILLIDNASCHKLDFTPKSIEIVFLPPCTTSLIQPLDQGIIQSFKSHYRKCLIREQILAAEGGFMANFLKSVNILRVLYIVKRTWWLVTPQTIRNCFKKAGIYEGIPVMDSKNDTTSENIYCETESRDSNDDFCEI</sequence>
<dbReference type="Pfam" id="PF03184">
    <property type="entry name" value="DDE_1"/>
    <property type="match status" value="1"/>
</dbReference>
<evidence type="ECO:0000313" key="2">
    <source>
        <dbReference type="EMBL" id="JAD06442.1"/>
    </source>
</evidence>
<protein>
    <submittedName>
        <fullName evidence="2">Tigger transposable element-derived protein 6</fullName>
    </submittedName>
</protein>